<evidence type="ECO:0000313" key="5">
    <source>
        <dbReference type="EMBL" id="KAJ3483823.1"/>
    </source>
</evidence>
<proteinExistence type="predicted"/>
<feature type="transmembrane region" description="Helical" evidence="2">
    <location>
        <begin position="1135"/>
        <end position="1153"/>
    </location>
</feature>
<dbReference type="InterPro" id="IPR056337">
    <property type="entry name" value="LHD_YVC1"/>
</dbReference>
<evidence type="ECO:0000256" key="2">
    <source>
        <dbReference type="SAM" id="Phobius"/>
    </source>
</evidence>
<keyword evidence="6" id="KW-1185">Reference proteome</keyword>
<keyword evidence="2" id="KW-0472">Membrane</keyword>
<dbReference type="Proteomes" id="UP001212997">
    <property type="component" value="Unassembled WGS sequence"/>
</dbReference>
<gene>
    <name evidence="5" type="ORF">NLI96_g6051</name>
</gene>
<dbReference type="InterPro" id="IPR056336">
    <property type="entry name" value="YVC1_C"/>
</dbReference>
<feature type="region of interest" description="Disordered" evidence="1">
    <location>
        <begin position="1240"/>
        <end position="1344"/>
    </location>
</feature>
<feature type="domain" description="Calcium channel YVC1-like C-terminal transmembrane" evidence="4">
    <location>
        <begin position="892"/>
        <end position="1182"/>
    </location>
</feature>
<feature type="compositionally biased region" description="Basic and acidic residues" evidence="1">
    <location>
        <begin position="1247"/>
        <end position="1270"/>
    </location>
</feature>
<protein>
    <submittedName>
        <fullName evidence="5">Uncharacterized protein</fullName>
    </submittedName>
</protein>
<feature type="domain" description="YVC1 N-terminal linker helical" evidence="3">
    <location>
        <begin position="719"/>
        <end position="853"/>
    </location>
</feature>
<evidence type="ECO:0000313" key="6">
    <source>
        <dbReference type="Proteomes" id="UP001212997"/>
    </source>
</evidence>
<accession>A0AAD5YDC4</accession>
<dbReference type="InterPro" id="IPR052971">
    <property type="entry name" value="TRP_calcium_channel"/>
</dbReference>
<comment type="caution">
    <text evidence="5">The sequence shown here is derived from an EMBL/GenBank/DDBJ whole genome shotgun (WGS) entry which is preliminary data.</text>
</comment>
<dbReference type="SUPFAM" id="SSF50978">
    <property type="entry name" value="WD40 repeat-like"/>
    <property type="match status" value="1"/>
</dbReference>
<evidence type="ECO:0000256" key="1">
    <source>
        <dbReference type="SAM" id="MobiDB-lite"/>
    </source>
</evidence>
<feature type="transmembrane region" description="Helical" evidence="2">
    <location>
        <begin position="939"/>
        <end position="962"/>
    </location>
</feature>
<dbReference type="PANTHER" id="PTHR35859:SF6">
    <property type="entry name" value="ION TRANSPORT DOMAIN-CONTAINING PROTEIN"/>
    <property type="match status" value="1"/>
</dbReference>
<keyword evidence="2" id="KW-1133">Transmembrane helix</keyword>
<feature type="transmembrane region" description="Helical" evidence="2">
    <location>
        <begin position="1012"/>
        <end position="1034"/>
    </location>
</feature>
<dbReference type="InterPro" id="IPR036322">
    <property type="entry name" value="WD40_repeat_dom_sf"/>
</dbReference>
<feature type="compositionally biased region" description="Acidic residues" evidence="1">
    <location>
        <begin position="577"/>
        <end position="596"/>
    </location>
</feature>
<feature type="compositionally biased region" description="Polar residues" evidence="1">
    <location>
        <begin position="1287"/>
        <end position="1298"/>
    </location>
</feature>
<dbReference type="InterPro" id="IPR001680">
    <property type="entry name" value="WD40_rpt"/>
</dbReference>
<feature type="compositionally biased region" description="Acidic residues" evidence="1">
    <location>
        <begin position="31"/>
        <end position="43"/>
    </location>
</feature>
<keyword evidence="2" id="KW-0812">Transmembrane</keyword>
<feature type="transmembrane region" description="Helical" evidence="2">
    <location>
        <begin position="1159"/>
        <end position="1178"/>
    </location>
</feature>
<dbReference type="SMART" id="SM00320">
    <property type="entry name" value="WD40"/>
    <property type="match status" value="1"/>
</dbReference>
<dbReference type="PANTHER" id="PTHR35859">
    <property type="entry name" value="NONSELECTIVE CATION CHANNEL PROTEIN"/>
    <property type="match status" value="1"/>
</dbReference>
<feature type="region of interest" description="Disordered" evidence="1">
    <location>
        <begin position="23"/>
        <end position="44"/>
    </location>
</feature>
<sequence>MTVNIDNWRKWLDSWKAQLTALQNREGDSGGMEDEDEYDEEEVEGKPEKVVRLLKRSCELIRRAEALNHPDFKEMVNAVAEFQAFGVAAAYDSHWCEFLPSYAHSSASPLVSDGTNRGLSTGTLGTVLDFMTSLMGHGFTETASSSLSRMVATTGPWDQSPHPHAKTTPLSRFRAPLLVFPTRDLPIARNIYEARCEVKCDPISSPATMAISSDNTCLAIASAGGWKNFDPQLHFYILDDDDEEDCLTITPGLLSVANHLTLDAARKLIFVADFDRVKSYSWEKKGRKGVRGAPVHTLNSNEHRGPLFIHPANRILRAGKGTVLSWNIDELETHGPKNKRIGAGKVDISNTWRTLDDDDDVEPSTGSLPHTTIELAELDLRIDDWELHKPSGQFIYGAGAGNGSSFGNYGFGFGCGSMDLEKGVTVTRYMGHGGCVQRVSTSDSDPNIFATTADDGYARLFDVRRHLPVVTFNVEAESSTCYTGTLAHPDGIPMLFTGGNRSEQVVLWDIRSREAVYDLSTGNTAVSSVAWDSSRSTLFAATRCMNVDRFGGAHFYRRARIPKFLRKRDQTRMTQENDGDFDMDDEEEEEEEDDDDRNWPERAFHSESHYGHLFDAAHHSLFHYRFKDDPNTDVLPRSGWSSVGGSHGLCLSADPESQEGRHGVSQPRLVFQRTRFSTSGSGDIDFQDTIDSALSWEQLTASDINFAVVRPLVFKYAKLDNLAIVYVCFVVRSRFLSEATNNLAYSGVNLSRANLCEIMAMKLLNHFASSPLTLISTLTASWSPLAGASPEVINEVKSIIGGGGQGLYDPQCALEMAIATESKMFLSSPMVQTIVNDIYSGRVVFSMQSHRSVLADNYKPRATEFYDVRKAPFLDHYRLRVPKYSAILEFCSFAGLLFLFLLCLSSKDLTRMTPFEVMFIIFSTAFALEEYTASKEHGWGIYMASIWNVFDTSYIIIFLVYLGFRIKGLAHNDIQSSDMAFDILACGACILFPRLAFFAVSTNVVVLALRAMIADFVFFIGVAAICFSGLLFTLHSLAEERWSIKAIAWLMVQIWFGNTYLSFAEAASFHKFFGPILMTCFAALSNTLLLTILISILSNTFARIDANANREYLFQFAITTIEGVKSDALFSYQPPFNLLAFLILFPLSFVLTPRSLHTVNVFMIKVTSFPFLVLIGVYERYLRKGQKLREQSSDAANHLYNRLSRQMKNMPILEHIVGSASMDVYEAIFETDLSGGYNIFEDSDDEGRERDPFHAIRERSRSRMRGEDVFGSRARTVSRDSREAPSINVSRPSTSRASSPDPGRRPSSLSRNTQTPSSQLRSRRDITASGSGVSPSGSPRPRRVALPQIQPANSGEILSAAPKSPLVAFFGGGRREHSSSQVDRAAAVAATAEAGIKRIEALAEDIKKLPVNKLKDEMKELQGDEKRDWKPFVNPA</sequence>
<feature type="compositionally biased region" description="Polar residues" evidence="1">
    <location>
        <begin position="1307"/>
        <end position="1320"/>
    </location>
</feature>
<name>A0AAD5YDC4_9APHY</name>
<organism evidence="5 6">
    <name type="scientific">Meripilus lineatus</name>
    <dbReference type="NCBI Taxonomy" id="2056292"/>
    <lineage>
        <taxon>Eukaryota</taxon>
        <taxon>Fungi</taxon>
        <taxon>Dikarya</taxon>
        <taxon>Basidiomycota</taxon>
        <taxon>Agaricomycotina</taxon>
        <taxon>Agaricomycetes</taxon>
        <taxon>Polyporales</taxon>
        <taxon>Meripilaceae</taxon>
        <taxon>Meripilus</taxon>
    </lineage>
</organism>
<dbReference type="Gene3D" id="2.130.10.10">
    <property type="entry name" value="YVTN repeat-like/Quinoprotein amine dehydrogenase"/>
    <property type="match status" value="1"/>
</dbReference>
<feature type="transmembrane region" description="Helical" evidence="2">
    <location>
        <begin position="1076"/>
        <end position="1097"/>
    </location>
</feature>
<dbReference type="Pfam" id="PF23190">
    <property type="entry name" value="LHD_TRPY1"/>
    <property type="match status" value="1"/>
</dbReference>
<feature type="transmembrane region" description="Helical" evidence="2">
    <location>
        <begin position="1046"/>
        <end position="1064"/>
    </location>
</feature>
<dbReference type="EMBL" id="JANAWD010000213">
    <property type="protein sequence ID" value="KAJ3483823.1"/>
    <property type="molecule type" value="Genomic_DNA"/>
</dbReference>
<feature type="region of interest" description="Disordered" evidence="1">
    <location>
        <begin position="567"/>
        <end position="601"/>
    </location>
</feature>
<feature type="transmembrane region" description="Helical" evidence="2">
    <location>
        <begin position="915"/>
        <end position="933"/>
    </location>
</feature>
<feature type="compositionally biased region" description="Low complexity" evidence="1">
    <location>
        <begin position="1329"/>
        <end position="1339"/>
    </location>
</feature>
<feature type="transmembrane region" description="Helical" evidence="2">
    <location>
        <begin position="884"/>
        <end position="903"/>
    </location>
</feature>
<evidence type="ECO:0000259" key="4">
    <source>
        <dbReference type="Pfam" id="PF23317"/>
    </source>
</evidence>
<feature type="transmembrane region" description="Helical" evidence="2">
    <location>
        <begin position="983"/>
        <end position="1006"/>
    </location>
</feature>
<reference evidence="5" key="1">
    <citation type="submission" date="2022-07" db="EMBL/GenBank/DDBJ databases">
        <title>Genome Sequence of Physisporinus lineatus.</title>
        <authorList>
            <person name="Buettner E."/>
        </authorList>
    </citation>
    <scope>NUCLEOTIDE SEQUENCE</scope>
    <source>
        <strain evidence="5">VT162</strain>
    </source>
</reference>
<evidence type="ECO:0000259" key="3">
    <source>
        <dbReference type="Pfam" id="PF23190"/>
    </source>
</evidence>
<dbReference type="Pfam" id="PF23317">
    <property type="entry name" value="YVC1_C"/>
    <property type="match status" value="1"/>
</dbReference>
<dbReference type="InterPro" id="IPR015943">
    <property type="entry name" value="WD40/YVTN_repeat-like_dom_sf"/>
</dbReference>